<dbReference type="AlphaFoldDB" id="A0A9D4RCY2"/>
<organism evidence="2 3">
    <name type="scientific">Dreissena polymorpha</name>
    <name type="common">Zebra mussel</name>
    <name type="synonym">Mytilus polymorpha</name>
    <dbReference type="NCBI Taxonomy" id="45954"/>
    <lineage>
        <taxon>Eukaryota</taxon>
        <taxon>Metazoa</taxon>
        <taxon>Spiralia</taxon>
        <taxon>Lophotrochozoa</taxon>
        <taxon>Mollusca</taxon>
        <taxon>Bivalvia</taxon>
        <taxon>Autobranchia</taxon>
        <taxon>Heteroconchia</taxon>
        <taxon>Euheterodonta</taxon>
        <taxon>Imparidentia</taxon>
        <taxon>Neoheterodontei</taxon>
        <taxon>Myida</taxon>
        <taxon>Dreissenoidea</taxon>
        <taxon>Dreissenidae</taxon>
        <taxon>Dreissena</taxon>
    </lineage>
</organism>
<feature type="compositionally biased region" description="Polar residues" evidence="1">
    <location>
        <begin position="1"/>
        <end position="12"/>
    </location>
</feature>
<dbReference type="Proteomes" id="UP000828390">
    <property type="component" value="Unassembled WGS sequence"/>
</dbReference>
<reference evidence="2" key="2">
    <citation type="submission" date="2020-11" db="EMBL/GenBank/DDBJ databases">
        <authorList>
            <person name="McCartney M.A."/>
            <person name="Auch B."/>
            <person name="Kono T."/>
            <person name="Mallez S."/>
            <person name="Becker A."/>
            <person name="Gohl D.M."/>
            <person name="Silverstein K.A.T."/>
            <person name="Koren S."/>
            <person name="Bechman K.B."/>
            <person name="Herman A."/>
            <person name="Abrahante J.E."/>
            <person name="Garbe J."/>
        </authorList>
    </citation>
    <scope>NUCLEOTIDE SEQUENCE</scope>
    <source>
        <strain evidence="2">Duluth1</strain>
        <tissue evidence="2">Whole animal</tissue>
    </source>
</reference>
<comment type="caution">
    <text evidence="2">The sequence shown here is derived from an EMBL/GenBank/DDBJ whole genome shotgun (WGS) entry which is preliminary data.</text>
</comment>
<protein>
    <submittedName>
        <fullName evidence="2">Uncharacterized protein</fullName>
    </submittedName>
</protein>
<evidence type="ECO:0000313" key="3">
    <source>
        <dbReference type="Proteomes" id="UP000828390"/>
    </source>
</evidence>
<dbReference type="EMBL" id="JAIWYP010000002">
    <property type="protein sequence ID" value="KAH3862903.1"/>
    <property type="molecule type" value="Genomic_DNA"/>
</dbReference>
<reference evidence="2" key="1">
    <citation type="journal article" date="2019" name="bioRxiv">
        <title>The Genome of the Zebra Mussel, Dreissena polymorpha: A Resource for Invasive Species Research.</title>
        <authorList>
            <person name="McCartney M.A."/>
            <person name="Auch B."/>
            <person name="Kono T."/>
            <person name="Mallez S."/>
            <person name="Zhang Y."/>
            <person name="Obille A."/>
            <person name="Becker A."/>
            <person name="Abrahante J.E."/>
            <person name="Garbe J."/>
            <person name="Badalamenti J.P."/>
            <person name="Herman A."/>
            <person name="Mangelson H."/>
            <person name="Liachko I."/>
            <person name="Sullivan S."/>
            <person name="Sone E.D."/>
            <person name="Koren S."/>
            <person name="Silverstein K.A.T."/>
            <person name="Beckman K.B."/>
            <person name="Gohl D.M."/>
        </authorList>
    </citation>
    <scope>NUCLEOTIDE SEQUENCE</scope>
    <source>
        <strain evidence="2">Duluth1</strain>
        <tissue evidence="2">Whole animal</tissue>
    </source>
</reference>
<gene>
    <name evidence="2" type="ORF">DPMN_025878</name>
</gene>
<accession>A0A9D4RCY2</accession>
<proteinExistence type="predicted"/>
<name>A0A9D4RCY2_DREPO</name>
<evidence type="ECO:0000256" key="1">
    <source>
        <dbReference type="SAM" id="MobiDB-lite"/>
    </source>
</evidence>
<sequence>MKPSEDYSQNWKQETKENKAKQTAAQKKLDKVDKSGMKSMMSFFSPKQKS</sequence>
<feature type="compositionally biased region" description="Low complexity" evidence="1">
    <location>
        <begin position="37"/>
        <end position="50"/>
    </location>
</feature>
<keyword evidence="3" id="KW-1185">Reference proteome</keyword>
<evidence type="ECO:0000313" key="2">
    <source>
        <dbReference type="EMBL" id="KAH3862903.1"/>
    </source>
</evidence>
<feature type="region of interest" description="Disordered" evidence="1">
    <location>
        <begin position="1"/>
        <end position="50"/>
    </location>
</feature>
<feature type="compositionally biased region" description="Basic and acidic residues" evidence="1">
    <location>
        <begin position="27"/>
        <end position="36"/>
    </location>
</feature>